<comment type="caution">
    <text evidence="9">The sequence shown here is derived from an EMBL/GenBank/DDBJ whole genome shotgun (WGS) entry which is preliminary data.</text>
</comment>
<dbReference type="PANTHER" id="PTHR43163:SF6">
    <property type="entry name" value="DIPEPTIDE TRANSPORT SYSTEM PERMEASE PROTEIN DPPB-RELATED"/>
    <property type="match status" value="1"/>
</dbReference>
<feature type="transmembrane region" description="Helical" evidence="7">
    <location>
        <begin position="280"/>
        <end position="301"/>
    </location>
</feature>
<feature type="transmembrane region" description="Helical" evidence="7">
    <location>
        <begin position="237"/>
        <end position="259"/>
    </location>
</feature>
<accession>A0A369QT85</accession>
<dbReference type="PANTHER" id="PTHR43163">
    <property type="entry name" value="DIPEPTIDE TRANSPORT SYSTEM PERMEASE PROTEIN DPPB-RELATED"/>
    <property type="match status" value="1"/>
</dbReference>
<dbReference type="AlphaFoldDB" id="A0A369QT85"/>
<dbReference type="GO" id="GO:0055085">
    <property type="term" value="P:transmembrane transport"/>
    <property type="evidence" value="ECO:0007669"/>
    <property type="project" value="InterPro"/>
</dbReference>
<feature type="transmembrane region" description="Helical" evidence="7">
    <location>
        <begin position="432"/>
        <end position="454"/>
    </location>
</feature>
<dbReference type="InterPro" id="IPR000515">
    <property type="entry name" value="MetI-like"/>
</dbReference>
<keyword evidence="4 7" id="KW-0812">Transmembrane</keyword>
<comment type="similarity">
    <text evidence="7">Belongs to the binding-protein-dependent transport system permease family.</text>
</comment>
<keyword evidence="5 7" id="KW-1133">Transmembrane helix</keyword>
<evidence type="ECO:0000313" key="10">
    <source>
        <dbReference type="Proteomes" id="UP000253919"/>
    </source>
</evidence>
<keyword evidence="10" id="KW-1185">Reference proteome</keyword>
<evidence type="ECO:0000256" key="5">
    <source>
        <dbReference type="ARBA" id="ARBA00022989"/>
    </source>
</evidence>
<evidence type="ECO:0000259" key="8">
    <source>
        <dbReference type="PROSITE" id="PS50928"/>
    </source>
</evidence>
<dbReference type="EMBL" id="QASA01000001">
    <property type="protein sequence ID" value="RDC65378.1"/>
    <property type="molecule type" value="Genomic_DNA"/>
</dbReference>
<dbReference type="Proteomes" id="UP000253919">
    <property type="component" value="Unassembled WGS sequence"/>
</dbReference>
<dbReference type="PROSITE" id="PS50928">
    <property type="entry name" value="ABC_TM1"/>
    <property type="match status" value="1"/>
</dbReference>
<gene>
    <name evidence="9" type="ORF">AHMF7616_04008</name>
</gene>
<keyword evidence="6 7" id="KW-0472">Membrane</keyword>
<dbReference type="CDD" id="cd06261">
    <property type="entry name" value="TM_PBP2"/>
    <property type="match status" value="1"/>
</dbReference>
<dbReference type="OrthoDB" id="24153at2"/>
<evidence type="ECO:0000256" key="4">
    <source>
        <dbReference type="ARBA" id="ARBA00022692"/>
    </source>
</evidence>
<evidence type="ECO:0000256" key="6">
    <source>
        <dbReference type="ARBA" id="ARBA00023136"/>
    </source>
</evidence>
<keyword evidence="3" id="KW-1003">Cell membrane</keyword>
<feature type="domain" description="ABC transmembrane type-1" evidence="8">
    <location>
        <begin position="233"/>
        <end position="451"/>
    </location>
</feature>
<dbReference type="GO" id="GO:0005886">
    <property type="term" value="C:plasma membrane"/>
    <property type="evidence" value="ECO:0007669"/>
    <property type="project" value="UniProtKB-SubCell"/>
</dbReference>
<evidence type="ECO:0000256" key="3">
    <source>
        <dbReference type="ARBA" id="ARBA00022475"/>
    </source>
</evidence>
<dbReference type="Gene3D" id="1.10.3720.10">
    <property type="entry name" value="MetI-like"/>
    <property type="match status" value="1"/>
</dbReference>
<comment type="subcellular location">
    <subcellularLocation>
        <location evidence="1 7">Cell membrane</location>
        <topology evidence="1 7">Multi-pass membrane protein</topology>
    </subcellularLocation>
</comment>
<proteinExistence type="inferred from homology"/>
<evidence type="ECO:0000256" key="7">
    <source>
        <dbReference type="RuleBase" id="RU363032"/>
    </source>
</evidence>
<evidence type="ECO:0000256" key="2">
    <source>
        <dbReference type="ARBA" id="ARBA00022448"/>
    </source>
</evidence>
<reference evidence="9 10" key="1">
    <citation type="submission" date="2018-04" db="EMBL/GenBank/DDBJ databases">
        <title>Adhaeribacter sp. HMF7616 genome sequencing and assembly.</title>
        <authorList>
            <person name="Kang H."/>
            <person name="Kang J."/>
            <person name="Cha I."/>
            <person name="Kim H."/>
            <person name="Joh K."/>
        </authorList>
    </citation>
    <scope>NUCLEOTIDE SEQUENCE [LARGE SCALE GENOMIC DNA]</scope>
    <source>
        <strain evidence="9 10">HMF7616</strain>
    </source>
</reference>
<evidence type="ECO:0000256" key="1">
    <source>
        <dbReference type="ARBA" id="ARBA00004651"/>
    </source>
</evidence>
<name>A0A369QT85_9BACT</name>
<feature type="transmembrane region" description="Helical" evidence="7">
    <location>
        <begin position="383"/>
        <end position="412"/>
    </location>
</feature>
<feature type="transmembrane region" description="Helical" evidence="7">
    <location>
        <begin position="321"/>
        <end position="340"/>
    </location>
</feature>
<dbReference type="SUPFAM" id="SSF161098">
    <property type="entry name" value="MetI-like"/>
    <property type="match status" value="1"/>
</dbReference>
<dbReference type="Pfam" id="PF00528">
    <property type="entry name" value="BPD_transp_1"/>
    <property type="match status" value="1"/>
</dbReference>
<dbReference type="InterPro" id="IPR035906">
    <property type="entry name" value="MetI-like_sf"/>
</dbReference>
<protein>
    <submittedName>
        <fullName evidence="9">Inner membrane ABC transporter permease protein</fullName>
    </submittedName>
</protein>
<evidence type="ECO:0000313" key="9">
    <source>
        <dbReference type="EMBL" id="RDC65378.1"/>
    </source>
</evidence>
<organism evidence="9 10">
    <name type="scientific">Adhaeribacter pallidiroseus</name>
    <dbReference type="NCBI Taxonomy" id="2072847"/>
    <lineage>
        <taxon>Bacteria</taxon>
        <taxon>Pseudomonadati</taxon>
        <taxon>Bacteroidota</taxon>
        <taxon>Cytophagia</taxon>
        <taxon>Cytophagales</taxon>
        <taxon>Hymenobacteraceae</taxon>
        <taxon>Adhaeribacter</taxon>
    </lineage>
</organism>
<sequence>MVQYALKRLLWLIPTLWLICSLVFFLSKAVPGTCLDWQRGEFGQSMSRGLVNNSRTIQPIKPLFYFSVRSKAEPDTLYRMQPVTHRAFLKRLALLNANWPSVAAFYQTLTLLQNSLVQLPVVTTADKQVLSYQLESVFSLSNKHVIQQALLRIENQAIARHYPKAYIQKIKVGQQQFKNITAQVTVSGVLIPVVAWHGFDNEYHLWFKNFIRGNLGISCRNQLPVNQVIAESFANTFFISVLSLGLIFFLAVELSIWLSKAAQFHSRQIVLAVLYSLDSVPLFIIALTLITLLASTSYLNLFPVFGLGPAAIPDEPTYVTWLYQLPYLALPIISLTLASLPHVTGQIYQAIQQLQQRDFVLTAKAKGLSERVVLRRHVWRNALLPVITLFTGFLPALITGAVIIEIIFAIPGMGNLLHQTVQTRDFPVLTGIVLYLGLIKVVAHIIADILYFLADPRIRIQP</sequence>
<keyword evidence="2 7" id="KW-0813">Transport</keyword>
<dbReference type="RefSeq" id="WP_115374393.1">
    <property type="nucleotide sequence ID" value="NZ_QASA01000001.1"/>
</dbReference>